<dbReference type="AlphaFoldDB" id="A0A7K4L041"/>
<dbReference type="SUPFAM" id="SSF52058">
    <property type="entry name" value="L domain-like"/>
    <property type="match status" value="1"/>
</dbReference>
<dbReference type="InterPro" id="IPR042350">
    <property type="entry name" value="ATRAID"/>
</dbReference>
<protein>
    <submittedName>
        <fullName evidence="1">ARAID factor</fullName>
    </submittedName>
</protein>
<feature type="non-terminal residue" evidence="1">
    <location>
        <position position="1"/>
    </location>
</feature>
<sequence>LDLSNCSLRSLPPELPQAAAAVVVDLTENPLGALPNASFLGFTRLQSLALPLSVECPGGSGAWERDTTLGSSRLCQGQRNPCNGSAE</sequence>
<accession>A0A7K4L041</accession>
<dbReference type="Gene3D" id="3.80.10.10">
    <property type="entry name" value="Ribonuclease Inhibitor"/>
    <property type="match status" value="1"/>
</dbReference>
<dbReference type="OrthoDB" id="9989713at2759"/>
<reference evidence="1 2" key="1">
    <citation type="submission" date="2019-09" db="EMBL/GenBank/DDBJ databases">
        <title>Bird 10,000 Genomes (B10K) Project - Family phase.</title>
        <authorList>
            <person name="Zhang G."/>
        </authorList>
    </citation>
    <scope>NUCLEOTIDE SEQUENCE [LARGE SCALE GENOMIC DNA]</scope>
    <source>
        <strain evidence="1">B10K-MSB-42743</strain>
        <tissue evidence="1">Heart</tissue>
    </source>
</reference>
<dbReference type="PANTHER" id="PTHR15926">
    <property type="entry name" value="ALL-TRANS RETINOIC ACID-INDUCED DIFFERENTIATION FACTOR"/>
    <property type="match status" value="1"/>
</dbReference>
<organism evidence="1 2">
    <name type="scientific">Crypturellus soui</name>
    <dbReference type="NCBI Taxonomy" id="458187"/>
    <lineage>
        <taxon>Eukaryota</taxon>
        <taxon>Metazoa</taxon>
        <taxon>Chordata</taxon>
        <taxon>Craniata</taxon>
        <taxon>Vertebrata</taxon>
        <taxon>Euteleostomi</taxon>
        <taxon>Archelosauria</taxon>
        <taxon>Archosauria</taxon>
        <taxon>Dinosauria</taxon>
        <taxon>Saurischia</taxon>
        <taxon>Theropoda</taxon>
        <taxon>Coelurosauria</taxon>
        <taxon>Aves</taxon>
        <taxon>Palaeognathae</taxon>
        <taxon>Tinamiformes</taxon>
        <taxon>Tinamidae</taxon>
        <taxon>Crypturellus</taxon>
    </lineage>
</organism>
<name>A0A7K4L041_9AVES</name>
<dbReference type="InterPro" id="IPR032675">
    <property type="entry name" value="LRR_dom_sf"/>
</dbReference>
<evidence type="ECO:0000313" key="2">
    <source>
        <dbReference type="Proteomes" id="UP000545332"/>
    </source>
</evidence>
<dbReference type="EMBL" id="VWPX01020055">
    <property type="protein sequence ID" value="NWI21276.1"/>
    <property type="molecule type" value="Genomic_DNA"/>
</dbReference>
<evidence type="ECO:0000313" key="1">
    <source>
        <dbReference type="EMBL" id="NWI21276.1"/>
    </source>
</evidence>
<keyword evidence="2" id="KW-1185">Reference proteome</keyword>
<dbReference type="Proteomes" id="UP000545332">
    <property type="component" value="Unassembled WGS sequence"/>
</dbReference>
<gene>
    <name evidence="1" type="primary">Atraid</name>
    <name evidence="1" type="ORF">CRYSOU_R04298</name>
</gene>
<proteinExistence type="predicted"/>
<feature type="non-terminal residue" evidence="1">
    <location>
        <position position="87"/>
    </location>
</feature>
<comment type="caution">
    <text evidence="1">The sequence shown here is derived from an EMBL/GenBank/DDBJ whole genome shotgun (WGS) entry which is preliminary data.</text>
</comment>
<dbReference type="GO" id="GO:0045669">
    <property type="term" value="P:positive regulation of osteoblast differentiation"/>
    <property type="evidence" value="ECO:0007669"/>
    <property type="project" value="TreeGrafter"/>
</dbReference>
<dbReference type="PANTHER" id="PTHR15926:SF1">
    <property type="entry name" value="ALL-TRANS RETINOIC ACID-INDUCED DIFFERENTIATION FACTOR"/>
    <property type="match status" value="1"/>
</dbReference>